<dbReference type="Pfam" id="PF08668">
    <property type="entry name" value="HDOD"/>
    <property type="match status" value="1"/>
</dbReference>
<dbReference type="RefSeq" id="WP_026848523.1">
    <property type="nucleotide sequence ID" value="NZ_CP011454.1"/>
</dbReference>
<dbReference type="SUPFAM" id="SSF109604">
    <property type="entry name" value="HD-domain/PDEase-like"/>
    <property type="match status" value="1"/>
</dbReference>
<dbReference type="AlphaFoldDB" id="A0A143BMS7"/>
<accession>A0A143BMS7</accession>
<reference evidence="2 3" key="2">
    <citation type="journal article" date="2016" name="Environ. Microbiol. Rep.">
        <title>Metagenomic evidence for the presence of phototrophic Gemmatimonadetes bacteria in diverse environments.</title>
        <authorList>
            <person name="Zeng Y."/>
            <person name="Baumbach J."/>
            <person name="Barbosa E.G."/>
            <person name="Azevedo V."/>
            <person name="Zhang C."/>
            <person name="Koblizek M."/>
        </authorList>
    </citation>
    <scope>NUCLEOTIDE SEQUENCE [LARGE SCALE GENOMIC DNA]</scope>
    <source>
        <strain evidence="2 3">AP64</strain>
    </source>
</reference>
<dbReference type="KEGG" id="gph:GEMMAAP_15050"/>
<sequence length="288" mass="31007">MTSATDRVVRATIDRVASIATLPSVAMRIMQIADDPSANEDTLHDALLTDPALAARVLKVVNSAFYRRQREVGSPRAAIRLLGVDSIRNIALAASLHRLFRGRRSIPGFDPGDVWNHCVAVGTAARTLAVRTGAASPEEAMLAGLLHDVGVIVAMQAWLPEFTVLVQRAGQPDGPTFRDLERSEIGATHEDFGGALCDAWHFPTPFVLACQHHHDFRTLAWHEQRLPALIHVADVLAARIGVGYTATVEVITPLPEALDVLQLTPLAIEDVEAEVAEGIPQAVSLLAA</sequence>
<dbReference type="OrthoDB" id="9803649at2"/>
<dbReference type="Gene3D" id="1.10.3210.10">
    <property type="entry name" value="Hypothetical protein af1432"/>
    <property type="match status" value="1"/>
</dbReference>
<dbReference type="Proteomes" id="UP000076404">
    <property type="component" value="Chromosome"/>
</dbReference>
<dbReference type="SMART" id="SM00471">
    <property type="entry name" value="HDc"/>
    <property type="match status" value="1"/>
</dbReference>
<organism evidence="2 3">
    <name type="scientific">Gemmatimonas phototrophica</name>
    <dbReference type="NCBI Taxonomy" id="1379270"/>
    <lineage>
        <taxon>Bacteria</taxon>
        <taxon>Pseudomonadati</taxon>
        <taxon>Gemmatimonadota</taxon>
        <taxon>Gemmatimonadia</taxon>
        <taxon>Gemmatimonadales</taxon>
        <taxon>Gemmatimonadaceae</taxon>
        <taxon>Gemmatimonas</taxon>
    </lineage>
</organism>
<feature type="domain" description="HDOD" evidence="1">
    <location>
        <begin position="19"/>
        <end position="216"/>
    </location>
</feature>
<dbReference type="eggNOG" id="COG1639">
    <property type="taxonomic scope" value="Bacteria"/>
</dbReference>
<dbReference type="InterPro" id="IPR003607">
    <property type="entry name" value="HD/PDEase_dom"/>
</dbReference>
<dbReference type="EMBL" id="CP011454">
    <property type="protein sequence ID" value="AMW05761.1"/>
    <property type="molecule type" value="Genomic_DNA"/>
</dbReference>
<name>A0A143BMS7_9BACT</name>
<reference evidence="2 3" key="1">
    <citation type="journal article" date="2014" name="Proc. Natl. Acad. Sci. U.S.A.">
        <title>Functional type 2 photosynthetic reaction centers found in the rare bacterial phylum Gemmatimonadetes.</title>
        <authorList>
            <person name="Zeng Y."/>
            <person name="Feng F."/>
            <person name="Medova H."/>
            <person name="Dean J."/>
            <person name="Koblizek M."/>
        </authorList>
    </citation>
    <scope>NUCLEOTIDE SEQUENCE [LARGE SCALE GENOMIC DNA]</scope>
    <source>
        <strain evidence="2 3">AP64</strain>
    </source>
</reference>
<dbReference type="PANTHER" id="PTHR33525:SF3">
    <property type="entry name" value="RIBONUCLEASE Y"/>
    <property type="match status" value="1"/>
</dbReference>
<evidence type="ECO:0000313" key="2">
    <source>
        <dbReference type="EMBL" id="AMW05761.1"/>
    </source>
</evidence>
<evidence type="ECO:0000259" key="1">
    <source>
        <dbReference type="PROSITE" id="PS51833"/>
    </source>
</evidence>
<proteinExistence type="predicted"/>
<dbReference type="PROSITE" id="PS51833">
    <property type="entry name" value="HDOD"/>
    <property type="match status" value="1"/>
</dbReference>
<gene>
    <name evidence="2" type="ORF">GEMMAAP_15050</name>
</gene>
<dbReference type="CDD" id="cd00077">
    <property type="entry name" value="HDc"/>
    <property type="match status" value="1"/>
</dbReference>
<dbReference type="STRING" id="1379270.GEMMAAP_15050"/>
<keyword evidence="3" id="KW-1185">Reference proteome</keyword>
<dbReference type="InterPro" id="IPR052340">
    <property type="entry name" value="RNase_Y/CdgJ"/>
</dbReference>
<dbReference type="PANTHER" id="PTHR33525">
    <property type="match status" value="1"/>
</dbReference>
<evidence type="ECO:0000313" key="3">
    <source>
        <dbReference type="Proteomes" id="UP000076404"/>
    </source>
</evidence>
<dbReference type="InterPro" id="IPR013976">
    <property type="entry name" value="HDOD"/>
</dbReference>
<protein>
    <recommendedName>
        <fullName evidence="1">HDOD domain-containing protein</fullName>
    </recommendedName>
</protein>